<dbReference type="OrthoDB" id="9763018at2"/>
<dbReference type="Gene3D" id="3.30.450.20">
    <property type="entry name" value="PAS domain"/>
    <property type="match status" value="1"/>
</dbReference>
<keyword evidence="7" id="KW-0812">Transmembrane</keyword>
<dbReference type="PANTHER" id="PTHR43531:SF14">
    <property type="entry name" value="METHYL-ACCEPTING CHEMOTAXIS PROTEIN I-RELATED"/>
    <property type="match status" value="1"/>
</dbReference>
<dbReference type="PRINTS" id="PR00260">
    <property type="entry name" value="CHEMTRNSDUCR"/>
</dbReference>
<keyword evidence="4 6" id="KW-0807">Transducer</keyword>
<dbReference type="CDD" id="cd11386">
    <property type="entry name" value="MCP_signal"/>
    <property type="match status" value="1"/>
</dbReference>
<dbReference type="GO" id="GO:0005886">
    <property type="term" value="C:plasma membrane"/>
    <property type="evidence" value="ECO:0007669"/>
    <property type="project" value="UniProtKB-SubCell"/>
</dbReference>
<dbReference type="PROSITE" id="PS50111">
    <property type="entry name" value="CHEMOTAXIS_TRANSDUC_2"/>
    <property type="match status" value="1"/>
</dbReference>
<evidence type="ECO:0000256" key="5">
    <source>
        <dbReference type="ARBA" id="ARBA00029447"/>
    </source>
</evidence>
<evidence type="ECO:0000256" key="3">
    <source>
        <dbReference type="ARBA" id="ARBA00022500"/>
    </source>
</evidence>
<feature type="transmembrane region" description="Helical" evidence="7">
    <location>
        <begin position="319"/>
        <end position="338"/>
    </location>
</feature>
<gene>
    <name evidence="10" type="ORF">SS37_00815</name>
</gene>
<dbReference type="SMART" id="SM00283">
    <property type="entry name" value="MA"/>
    <property type="match status" value="1"/>
</dbReference>
<proteinExistence type="inferred from homology"/>
<dbReference type="EMBL" id="JZYX01000002">
    <property type="protein sequence ID" value="KJN32577.1"/>
    <property type="molecule type" value="Genomic_DNA"/>
</dbReference>
<keyword evidence="7" id="KW-0472">Membrane</keyword>
<evidence type="ECO:0000313" key="10">
    <source>
        <dbReference type="EMBL" id="KJN32577.1"/>
    </source>
</evidence>
<dbReference type="SMART" id="SM00304">
    <property type="entry name" value="HAMP"/>
    <property type="match status" value="1"/>
</dbReference>
<evidence type="ECO:0000256" key="6">
    <source>
        <dbReference type="PROSITE-ProRule" id="PRU00284"/>
    </source>
</evidence>
<dbReference type="SUPFAM" id="SSF58104">
    <property type="entry name" value="Methyl-accepting chemotaxis protein (MCP) signaling domain"/>
    <property type="match status" value="1"/>
</dbReference>
<dbReference type="InterPro" id="IPR004089">
    <property type="entry name" value="MCPsignal_dom"/>
</dbReference>
<sequence>MITVFRRAGLGAKLSLLTGVSVATLFLLFTFLLSQKASQQLEALAVEDLHNQSTGMVDMVQMFNTSLSEEVESYTRLFTTFLPQPLSIDASQPQTINGLSVPLLKGGETGLHENNTLSDDFLNRTGAISTLFVRSGNDFVRVATSLRKENGDRAMGTVLDASSPAFAAVNKGEVYRGLALLFGKRYITQYQPVKNAEGQVIAIVFVGVDISHSWNVMREKILNSRLGESGHFFVLDRSNGKTRGQYLFHTTEEGQLPRWDVATQQQLLGDKPGTLERTSDDGRTLKMAYTPLPGWNWTIVGEVDKSVLLASVNAMRDRFLLAGVVLSILFAALFVVLIRRMLTRPLRNVIHLARQYAAGDLRSSLPVTRQDEVGQLIDAINGIGGGLQKIVLQVREAAGEIHLGTNALASDTGEISEQINKQASSVEETSASMEQLAATVQQNAANMEQTQQLVGETSLAVHQGGETVAHAVSTMDDIREASKRIEDITRVIESIAFQTNILALNAAVEAARAGEHGKGFAVVAQEVRALAGRSANAVKEIEQLIGDTLRKVSEGHALSEQTRLAMDAIIVHIDNISQLVTEINHASREQSAGIGQVNLAMTHIGEASHINADRISRSEQTAQTLREKGSHLTELVSLFQLKN</sequence>
<name>A0A0F1BEB8_9ENTR</name>
<dbReference type="GO" id="GO:0006935">
    <property type="term" value="P:chemotaxis"/>
    <property type="evidence" value="ECO:0007669"/>
    <property type="project" value="UniProtKB-KW"/>
</dbReference>
<reference evidence="10 11" key="1">
    <citation type="submission" date="2015-03" db="EMBL/GenBank/DDBJ databases">
        <authorList>
            <person name="McCorrison J."/>
            <person name="Sanka R."/>
            <person name="Adams M."/>
            <person name="Brinkac L."/>
            <person name="Nierman W."/>
            <person name="Sutton G."/>
            <person name="Nelson K."/>
            <person name="Kiedrowski L."/>
            <person name="Guerrero D."/>
            <person name="Bonomo R."/>
        </authorList>
    </citation>
    <scope>NUCLEOTIDE SEQUENCE [LARGE SCALE GENOMIC DNA]</scope>
    <source>
        <strain evidence="10 11">35699</strain>
    </source>
</reference>
<dbReference type="Gene3D" id="1.10.287.950">
    <property type="entry name" value="Methyl-accepting chemotaxis protein"/>
    <property type="match status" value="1"/>
</dbReference>
<dbReference type="PROSITE" id="PS50885">
    <property type="entry name" value="HAMP"/>
    <property type="match status" value="1"/>
</dbReference>
<comment type="caution">
    <text evidence="10">The sequence shown here is derived from an EMBL/GenBank/DDBJ whole genome shotgun (WGS) entry which is preliminary data.</text>
</comment>
<evidence type="ECO:0000256" key="2">
    <source>
        <dbReference type="ARBA" id="ARBA00022481"/>
    </source>
</evidence>
<dbReference type="InterPro" id="IPR004090">
    <property type="entry name" value="Chemotax_Me-accpt_rcpt"/>
</dbReference>
<dbReference type="CDD" id="cd06225">
    <property type="entry name" value="HAMP"/>
    <property type="match status" value="1"/>
</dbReference>
<dbReference type="GO" id="GO:0007165">
    <property type="term" value="P:signal transduction"/>
    <property type="evidence" value="ECO:0007669"/>
    <property type="project" value="UniProtKB-KW"/>
</dbReference>
<dbReference type="Pfam" id="PF00015">
    <property type="entry name" value="MCPsignal"/>
    <property type="match status" value="1"/>
</dbReference>
<dbReference type="AlphaFoldDB" id="A0A0F1BEB8"/>
<dbReference type="Proteomes" id="UP000033352">
    <property type="component" value="Unassembled WGS sequence"/>
</dbReference>
<keyword evidence="7" id="KW-1133">Transmembrane helix</keyword>
<organism evidence="10 11">
    <name type="scientific">Enterobacter sichuanensis</name>
    <dbReference type="NCBI Taxonomy" id="2071710"/>
    <lineage>
        <taxon>Bacteria</taxon>
        <taxon>Pseudomonadati</taxon>
        <taxon>Pseudomonadota</taxon>
        <taxon>Gammaproteobacteria</taxon>
        <taxon>Enterobacterales</taxon>
        <taxon>Enterobacteriaceae</taxon>
        <taxon>Enterobacter</taxon>
        <taxon>Enterobacter cloacae complex</taxon>
    </lineage>
</organism>
<evidence type="ECO:0000259" key="9">
    <source>
        <dbReference type="PROSITE" id="PS50885"/>
    </source>
</evidence>
<dbReference type="SUPFAM" id="SSF103190">
    <property type="entry name" value="Sensory domain-like"/>
    <property type="match status" value="1"/>
</dbReference>
<dbReference type="Pfam" id="PF17201">
    <property type="entry name" value="Cache_3-Cache_2"/>
    <property type="match status" value="1"/>
</dbReference>
<evidence type="ECO:0000256" key="7">
    <source>
        <dbReference type="SAM" id="Phobius"/>
    </source>
</evidence>
<dbReference type="Pfam" id="PF00672">
    <property type="entry name" value="HAMP"/>
    <property type="match status" value="1"/>
</dbReference>
<dbReference type="CDD" id="cd12912">
    <property type="entry name" value="PDC2_MCP_like"/>
    <property type="match status" value="1"/>
</dbReference>
<dbReference type="InterPro" id="IPR003660">
    <property type="entry name" value="HAMP_dom"/>
</dbReference>
<dbReference type="InterPro" id="IPR051310">
    <property type="entry name" value="MCP_chemotaxis"/>
</dbReference>
<protein>
    <submittedName>
        <fullName evidence="10">Chemotaxis protein</fullName>
    </submittedName>
</protein>
<feature type="domain" description="HAMP" evidence="9">
    <location>
        <begin position="340"/>
        <end position="392"/>
    </location>
</feature>
<dbReference type="RefSeq" id="WP_045284419.1">
    <property type="nucleotide sequence ID" value="NZ_JZYX01000002.1"/>
</dbReference>
<evidence type="ECO:0000256" key="4">
    <source>
        <dbReference type="ARBA" id="ARBA00023224"/>
    </source>
</evidence>
<keyword evidence="2" id="KW-0488">Methylation</keyword>
<dbReference type="PANTHER" id="PTHR43531">
    <property type="entry name" value="PROTEIN ICFG"/>
    <property type="match status" value="1"/>
</dbReference>
<dbReference type="InterPro" id="IPR033462">
    <property type="entry name" value="Cache_3-Cache_2"/>
</dbReference>
<comment type="similarity">
    <text evidence="5">Belongs to the methyl-accepting chemotaxis (MCP) protein family.</text>
</comment>
<evidence type="ECO:0000256" key="1">
    <source>
        <dbReference type="ARBA" id="ARBA00004429"/>
    </source>
</evidence>
<dbReference type="GO" id="GO:0004888">
    <property type="term" value="F:transmembrane signaling receptor activity"/>
    <property type="evidence" value="ECO:0007669"/>
    <property type="project" value="InterPro"/>
</dbReference>
<comment type="subcellular location">
    <subcellularLocation>
        <location evidence="1">Cell inner membrane</location>
        <topology evidence="1">Multi-pass membrane protein</topology>
    </subcellularLocation>
</comment>
<keyword evidence="3" id="KW-0145">Chemotaxis</keyword>
<evidence type="ECO:0000313" key="11">
    <source>
        <dbReference type="Proteomes" id="UP000033352"/>
    </source>
</evidence>
<feature type="domain" description="Methyl-accepting transducer" evidence="8">
    <location>
        <begin position="397"/>
        <end position="626"/>
    </location>
</feature>
<dbReference type="FunFam" id="1.10.287.950:FF:000001">
    <property type="entry name" value="Methyl-accepting chemotaxis sensory transducer"/>
    <property type="match status" value="1"/>
</dbReference>
<accession>A0A0F1BEB8</accession>
<dbReference type="InterPro" id="IPR029151">
    <property type="entry name" value="Sensor-like_sf"/>
</dbReference>
<evidence type="ECO:0000259" key="8">
    <source>
        <dbReference type="PROSITE" id="PS50111"/>
    </source>
</evidence>
<dbReference type="PATRIC" id="fig|1619248.3.peg.1294"/>